<dbReference type="RefSeq" id="WP_310375671.1">
    <property type="nucleotide sequence ID" value="NZ_JAVDXT010000004.1"/>
</dbReference>
<feature type="domain" description="NAD(P)-binding" evidence="1">
    <location>
        <begin position="5"/>
        <end position="310"/>
    </location>
</feature>
<name>A0ABU2CD12_9BURK</name>
<dbReference type="Gene3D" id="3.40.50.720">
    <property type="entry name" value="NAD(P)-binding Rossmann-like Domain"/>
    <property type="match status" value="1"/>
</dbReference>
<dbReference type="Gene3D" id="3.90.25.10">
    <property type="entry name" value="UDP-galactose 4-epimerase, domain 1"/>
    <property type="match status" value="1"/>
</dbReference>
<proteinExistence type="predicted"/>
<organism evidence="2 3">
    <name type="scientific">Rhodoferax ferrireducens</name>
    <dbReference type="NCBI Taxonomy" id="192843"/>
    <lineage>
        <taxon>Bacteria</taxon>
        <taxon>Pseudomonadati</taxon>
        <taxon>Pseudomonadota</taxon>
        <taxon>Betaproteobacteria</taxon>
        <taxon>Burkholderiales</taxon>
        <taxon>Comamonadaceae</taxon>
        <taxon>Rhodoferax</taxon>
    </lineage>
</organism>
<dbReference type="Proteomes" id="UP001180487">
    <property type="component" value="Unassembled WGS sequence"/>
</dbReference>
<reference evidence="2 3" key="1">
    <citation type="submission" date="2023-07" db="EMBL/GenBank/DDBJ databases">
        <title>Sorghum-associated microbial communities from plants grown in Nebraska, USA.</title>
        <authorList>
            <person name="Schachtman D."/>
        </authorList>
    </citation>
    <scope>NUCLEOTIDE SEQUENCE [LARGE SCALE GENOMIC DNA]</scope>
    <source>
        <strain evidence="2 3">BE313</strain>
    </source>
</reference>
<dbReference type="InterPro" id="IPR016040">
    <property type="entry name" value="NAD(P)-bd_dom"/>
</dbReference>
<keyword evidence="3" id="KW-1185">Reference proteome</keyword>
<gene>
    <name evidence="2" type="ORF">J2X19_003900</name>
</gene>
<dbReference type="PANTHER" id="PTHR43000">
    <property type="entry name" value="DTDP-D-GLUCOSE 4,6-DEHYDRATASE-RELATED"/>
    <property type="match status" value="1"/>
</dbReference>
<dbReference type="GO" id="GO:0033705">
    <property type="term" value="F:GDP-4-dehydro-6-deoxy-D-mannose reductase activity"/>
    <property type="evidence" value="ECO:0007669"/>
    <property type="project" value="UniProtKB-EC"/>
</dbReference>
<dbReference type="InterPro" id="IPR036291">
    <property type="entry name" value="NAD(P)-bd_dom_sf"/>
</dbReference>
<sequence length="322" mass="35657">MKKYLITGFSGFVGRHFLAYLDSLNEPISVLGLDRNAAEFDVNQFENLECAFKKADLLQSKDWAPVIEVFQPDYIVHLASFSSVAFSWVDPIGSFSNNTNVFLNLLETVRKVNPRCRILSVGSSEEYGACSLDQLPLTEESLLNPVSPYAVARVSQELLSKVYVDGYGCDIVMTRSFNHIGPGQLDTFVISSFARKLLSIQNGSAEPVMLTGDTTIVRDFVDVRDVVRAYDDLLKHGRSGHIYNICSGTGVSLKSVIDQMASILGVSVTQQIDPKLVRPNDNKAIVGSLKKINDEIAWAPRIPLDTSLRDILNYWLGKSGLR</sequence>
<accession>A0ABU2CD12</accession>
<dbReference type="EC" id="1.1.1.281" evidence="2"/>
<dbReference type="SUPFAM" id="SSF51735">
    <property type="entry name" value="NAD(P)-binding Rossmann-fold domains"/>
    <property type="match status" value="1"/>
</dbReference>
<keyword evidence="2" id="KW-0560">Oxidoreductase</keyword>
<comment type="caution">
    <text evidence="2">The sequence shown here is derived from an EMBL/GenBank/DDBJ whole genome shotgun (WGS) entry which is preliminary data.</text>
</comment>
<dbReference type="Pfam" id="PF16363">
    <property type="entry name" value="GDP_Man_Dehyd"/>
    <property type="match status" value="1"/>
</dbReference>
<evidence type="ECO:0000259" key="1">
    <source>
        <dbReference type="Pfam" id="PF16363"/>
    </source>
</evidence>
<evidence type="ECO:0000313" key="2">
    <source>
        <dbReference type="EMBL" id="MDR7379206.1"/>
    </source>
</evidence>
<evidence type="ECO:0000313" key="3">
    <source>
        <dbReference type="Proteomes" id="UP001180487"/>
    </source>
</evidence>
<protein>
    <submittedName>
        <fullName evidence="2">GDP-4-dehydro-6-deoxy-D-mannose reductase</fullName>
        <ecNumber evidence="2">1.1.1.281</ecNumber>
    </submittedName>
</protein>
<dbReference type="EMBL" id="JAVDXT010000004">
    <property type="protein sequence ID" value="MDR7379206.1"/>
    <property type="molecule type" value="Genomic_DNA"/>
</dbReference>